<evidence type="ECO:0000259" key="1">
    <source>
        <dbReference type="Pfam" id="PF13660"/>
    </source>
</evidence>
<reference evidence="2" key="2">
    <citation type="submission" date="2025-08" db="UniProtKB">
        <authorList>
            <consortium name="Ensembl"/>
        </authorList>
    </citation>
    <scope>IDENTIFICATION</scope>
</reference>
<dbReference type="PANTHER" id="PTHR12227:SF0">
    <property type="entry name" value="GLYCERATE KINASE"/>
    <property type="match status" value="1"/>
</dbReference>
<dbReference type="Ensembl" id="ENSOMYT00000028500.2">
    <property type="protein sequence ID" value="ENSOMYP00000026054.1"/>
    <property type="gene ID" value="ENSOMYG00000012323.2"/>
</dbReference>
<dbReference type="Gene3D" id="3.40.50.10180">
    <property type="entry name" value="Glycerate kinase, MOFRL-like N-terminal domain"/>
    <property type="match status" value="1"/>
</dbReference>
<feature type="domain" description="MOFRL-associated" evidence="1">
    <location>
        <begin position="7"/>
        <end position="76"/>
    </location>
</feature>
<dbReference type="SUPFAM" id="SSF82544">
    <property type="entry name" value="GckA/TtuD-like"/>
    <property type="match status" value="1"/>
</dbReference>
<accession>A0A8C7VIU0</accession>
<dbReference type="Proteomes" id="UP000694395">
    <property type="component" value="Chromosome 7"/>
</dbReference>
<dbReference type="InterPro" id="IPR039760">
    <property type="entry name" value="MOFRL_protein"/>
</dbReference>
<dbReference type="InterPro" id="IPR038614">
    <property type="entry name" value="GK_N_sf"/>
</dbReference>
<dbReference type="GeneTree" id="ENSGT01000000221161"/>
<reference evidence="2" key="1">
    <citation type="submission" date="2020-07" db="EMBL/GenBank/DDBJ databases">
        <title>A long reads based de novo assembly of the rainbow trout Arlee double haploid line genome.</title>
        <authorList>
            <person name="Gao G."/>
            <person name="Palti Y."/>
        </authorList>
    </citation>
    <scope>NUCLEOTIDE SEQUENCE [LARGE SCALE GENOMIC DNA]</scope>
</reference>
<proteinExistence type="predicted"/>
<keyword evidence="3" id="KW-1185">Reference proteome</keyword>
<dbReference type="Pfam" id="PF13660">
    <property type="entry name" value="DUF4147"/>
    <property type="match status" value="1"/>
</dbReference>
<evidence type="ECO:0000313" key="2">
    <source>
        <dbReference type="Ensembl" id="ENSOMYP00000026054.1"/>
    </source>
</evidence>
<sequence>TWLKDGSRITVMEGAKHNLPDADTDAQGAAKCIKRYILLHWTFNTHVGGSALLPAPVTLISLQEKQNVTLRLTGGGLAHCAHPLSPQHFYFLHINFYIVTEAWPQEIWSVLDRYGLIAASLPTSVKQVPGHSAPRWEEAGEQSDRVAYVLNAVIGSNSIALECAGRRAGELGFRPVVLLWGLTAPTRVNGYQCEGCVHPAHPTNPHSRVW</sequence>
<reference evidence="2" key="3">
    <citation type="submission" date="2025-09" db="UniProtKB">
        <authorList>
            <consortium name="Ensembl"/>
        </authorList>
    </citation>
    <scope>IDENTIFICATION</scope>
</reference>
<dbReference type="AlphaFoldDB" id="A0A8C7VIU0"/>
<name>A0A8C7VIU0_ONCMY</name>
<protein>
    <recommendedName>
        <fullName evidence="1">MOFRL-associated domain-containing protein</fullName>
    </recommendedName>
</protein>
<dbReference type="GO" id="GO:0005737">
    <property type="term" value="C:cytoplasm"/>
    <property type="evidence" value="ECO:0007669"/>
    <property type="project" value="TreeGrafter"/>
</dbReference>
<dbReference type="GO" id="GO:0008887">
    <property type="term" value="F:glycerate kinase activity"/>
    <property type="evidence" value="ECO:0007669"/>
    <property type="project" value="InterPro"/>
</dbReference>
<dbReference type="InterPro" id="IPR025286">
    <property type="entry name" value="MOFRL_assoc_dom"/>
</dbReference>
<organism evidence="2 3">
    <name type="scientific">Oncorhynchus mykiss</name>
    <name type="common">Rainbow trout</name>
    <name type="synonym">Salmo gairdneri</name>
    <dbReference type="NCBI Taxonomy" id="8022"/>
    <lineage>
        <taxon>Eukaryota</taxon>
        <taxon>Metazoa</taxon>
        <taxon>Chordata</taxon>
        <taxon>Craniata</taxon>
        <taxon>Vertebrata</taxon>
        <taxon>Euteleostomi</taxon>
        <taxon>Actinopterygii</taxon>
        <taxon>Neopterygii</taxon>
        <taxon>Teleostei</taxon>
        <taxon>Protacanthopterygii</taxon>
        <taxon>Salmoniformes</taxon>
        <taxon>Salmonidae</taxon>
        <taxon>Salmoninae</taxon>
        <taxon>Oncorhynchus</taxon>
    </lineage>
</organism>
<evidence type="ECO:0000313" key="3">
    <source>
        <dbReference type="Proteomes" id="UP000694395"/>
    </source>
</evidence>
<dbReference type="PANTHER" id="PTHR12227">
    <property type="entry name" value="GLYCERATE KINASE"/>
    <property type="match status" value="1"/>
</dbReference>